<comment type="subcellular location">
    <subcellularLocation>
        <location evidence="1">Membrane</location>
    </subcellularLocation>
</comment>
<evidence type="ECO:0000256" key="3">
    <source>
        <dbReference type="ARBA" id="ARBA00007898"/>
    </source>
</evidence>
<protein>
    <recommendedName>
        <fullName evidence="4 9">Beta-lactamase</fullName>
        <ecNumber evidence="4 9">3.5.2.6</ecNumber>
    </recommendedName>
</protein>
<comment type="catalytic activity">
    <reaction evidence="9">
        <text>a beta-lactam + H2O = a substituted beta-amino acid</text>
        <dbReference type="Rhea" id="RHEA:20401"/>
        <dbReference type="ChEBI" id="CHEBI:15377"/>
        <dbReference type="ChEBI" id="CHEBI:35627"/>
        <dbReference type="ChEBI" id="CHEBI:140347"/>
        <dbReference type="EC" id="3.5.2.6"/>
    </reaction>
</comment>
<dbReference type="GO" id="GO:0005886">
    <property type="term" value="C:plasma membrane"/>
    <property type="evidence" value="ECO:0007669"/>
    <property type="project" value="TreeGrafter"/>
</dbReference>
<evidence type="ECO:0000256" key="6">
    <source>
        <dbReference type="ARBA" id="ARBA00022801"/>
    </source>
</evidence>
<dbReference type="Pfam" id="PF00905">
    <property type="entry name" value="Transpeptidase"/>
    <property type="match status" value="1"/>
</dbReference>
<evidence type="ECO:0000313" key="15">
    <source>
        <dbReference type="Proteomes" id="UP000307768"/>
    </source>
</evidence>
<dbReference type="GO" id="GO:0071972">
    <property type="term" value="F:peptidoglycan L,D-transpeptidase activity"/>
    <property type="evidence" value="ECO:0007669"/>
    <property type="project" value="TreeGrafter"/>
</dbReference>
<dbReference type="PANTHER" id="PTHR30627:SF24">
    <property type="entry name" value="PENICILLIN-BINDING PROTEIN 4B"/>
    <property type="match status" value="1"/>
</dbReference>
<evidence type="ECO:0000259" key="12">
    <source>
        <dbReference type="Pfam" id="PF03717"/>
    </source>
</evidence>
<feature type="chain" id="PRO_5024399123" description="Beta-lactamase" evidence="10">
    <location>
        <begin position="37"/>
        <end position="634"/>
    </location>
</feature>
<name>A0A5Q6RR15_9ACTN</name>
<dbReference type="InterPro" id="IPR036138">
    <property type="entry name" value="PBP_dimer_sf"/>
</dbReference>
<dbReference type="OrthoDB" id="5241017at2"/>
<keyword evidence="7" id="KW-0472">Membrane</keyword>
<evidence type="ECO:0000259" key="13">
    <source>
        <dbReference type="Pfam" id="PF05223"/>
    </source>
</evidence>
<dbReference type="EMBL" id="VDFQ02000005">
    <property type="protein sequence ID" value="KAA1420469.1"/>
    <property type="molecule type" value="Genomic_DNA"/>
</dbReference>
<evidence type="ECO:0000313" key="14">
    <source>
        <dbReference type="EMBL" id="KAA1420469.1"/>
    </source>
</evidence>
<dbReference type="RefSeq" id="WP_149770638.1">
    <property type="nucleotide sequence ID" value="NZ_VDFQ02000005.1"/>
</dbReference>
<evidence type="ECO:0000259" key="11">
    <source>
        <dbReference type="Pfam" id="PF00905"/>
    </source>
</evidence>
<feature type="domain" description="NTF2-like N-terminal transpeptidase" evidence="13">
    <location>
        <begin position="55"/>
        <end position="142"/>
    </location>
</feature>
<evidence type="ECO:0000256" key="10">
    <source>
        <dbReference type="SAM" id="SignalP"/>
    </source>
</evidence>
<keyword evidence="6 9" id="KW-0378">Hydrolase</keyword>
<feature type="signal peptide" evidence="10">
    <location>
        <begin position="1"/>
        <end position="36"/>
    </location>
</feature>
<dbReference type="GO" id="GO:0071555">
    <property type="term" value="P:cell wall organization"/>
    <property type="evidence" value="ECO:0007669"/>
    <property type="project" value="TreeGrafter"/>
</dbReference>
<evidence type="ECO:0000256" key="7">
    <source>
        <dbReference type="ARBA" id="ARBA00023136"/>
    </source>
</evidence>
<evidence type="ECO:0000256" key="1">
    <source>
        <dbReference type="ARBA" id="ARBA00004370"/>
    </source>
</evidence>
<dbReference type="InterPro" id="IPR050515">
    <property type="entry name" value="Beta-lactam/transpept"/>
</dbReference>
<evidence type="ECO:0000256" key="5">
    <source>
        <dbReference type="ARBA" id="ARBA00022729"/>
    </source>
</evidence>
<dbReference type="Pfam" id="PF05223">
    <property type="entry name" value="MecA_N"/>
    <property type="match status" value="1"/>
</dbReference>
<dbReference type="GO" id="GO:0046677">
    <property type="term" value="P:response to antibiotic"/>
    <property type="evidence" value="ECO:0007669"/>
    <property type="project" value="UniProtKB-UniRule"/>
</dbReference>
<dbReference type="Gene3D" id="3.90.1310.10">
    <property type="entry name" value="Penicillin-binding protein 2a (Domain 2)"/>
    <property type="match status" value="1"/>
</dbReference>
<dbReference type="InterPro" id="IPR002137">
    <property type="entry name" value="Beta-lactam_class-D_AS"/>
</dbReference>
<dbReference type="InterPro" id="IPR005311">
    <property type="entry name" value="PBP_dimer"/>
</dbReference>
<dbReference type="EC" id="3.5.2.6" evidence="4 9"/>
<keyword evidence="8 9" id="KW-0046">Antibiotic resistance</keyword>
<dbReference type="SUPFAM" id="SSF56519">
    <property type="entry name" value="Penicillin binding protein dimerisation domain"/>
    <property type="match status" value="1"/>
</dbReference>
<dbReference type="AlphaFoldDB" id="A0A5Q6RR15"/>
<evidence type="ECO:0000256" key="4">
    <source>
        <dbReference type="ARBA" id="ARBA00012865"/>
    </source>
</evidence>
<feature type="domain" description="Penicillin-binding protein dimerisation" evidence="12">
    <location>
        <begin position="149"/>
        <end position="303"/>
    </location>
</feature>
<gene>
    <name evidence="14" type="ORF">FE697_016015</name>
</gene>
<dbReference type="PANTHER" id="PTHR30627">
    <property type="entry name" value="PEPTIDOGLYCAN D,D-TRANSPEPTIDASE"/>
    <property type="match status" value="1"/>
</dbReference>
<organism evidence="14 15">
    <name type="scientific">Mumia zhuanghuii</name>
    <dbReference type="NCBI Taxonomy" id="2585211"/>
    <lineage>
        <taxon>Bacteria</taxon>
        <taxon>Bacillati</taxon>
        <taxon>Actinomycetota</taxon>
        <taxon>Actinomycetes</taxon>
        <taxon>Propionibacteriales</taxon>
        <taxon>Nocardioidaceae</taxon>
        <taxon>Mumia</taxon>
    </lineage>
</organism>
<dbReference type="GO" id="GO:0017001">
    <property type="term" value="P:antibiotic catabolic process"/>
    <property type="evidence" value="ECO:0007669"/>
    <property type="project" value="InterPro"/>
</dbReference>
<dbReference type="SUPFAM" id="SSF56601">
    <property type="entry name" value="beta-lactamase/transpeptidase-like"/>
    <property type="match status" value="1"/>
</dbReference>
<dbReference type="InterPro" id="IPR012338">
    <property type="entry name" value="Beta-lactam/transpept-like"/>
</dbReference>
<dbReference type="PROSITE" id="PS51257">
    <property type="entry name" value="PROKAR_LIPOPROTEIN"/>
    <property type="match status" value="1"/>
</dbReference>
<dbReference type="PROSITE" id="PS00337">
    <property type="entry name" value="BETA_LACTAMASE_D"/>
    <property type="match status" value="1"/>
</dbReference>
<keyword evidence="5 10" id="KW-0732">Signal</keyword>
<evidence type="ECO:0000256" key="8">
    <source>
        <dbReference type="ARBA" id="ARBA00023251"/>
    </source>
</evidence>
<dbReference type="InterPro" id="IPR001460">
    <property type="entry name" value="PCN-bd_Tpept"/>
</dbReference>
<dbReference type="InterPro" id="IPR007887">
    <property type="entry name" value="MecA_N"/>
</dbReference>
<dbReference type="Pfam" id="PF03717">
    <property type="entry name" value="PBP_dimer"/>
    <property type="match status" value="1"/>
</dbReference>
<dbReference type="GO" id="GO:0008800">
    <property type="term" value="F:beta-lactamase activity"/>
    <property type="evidence" value="ECO:0007669"/>
    <property type="project" value="UniProtKB-UniRule"/>
</dbReference>
<comment type="similarity">
    <text evidence="2">Belongs to the transpeptidase family.</text>
</comment>
<proteinExistence type="inferred from homology"/>
<evidence type="ECO:0000256" key="9">
    <source>
        <dbReference type="RuleBase" id="RU361140"/>
    </source>
</evidence>
<feature type="domain" description="Penicillin-binding protein transpeptidase" evidence="11">
    <location>
        <begin position="360"/>
        <end position="630"/>
    </location>
</feature>
<evidence type="ECO:0000256" key="2">
    <source>
        <dbReference type="ARBA" id="ARBA00007171"/>
    </source>
</evidence>
<sequence length="634" mass="64768">MASPARSTSLTRPAALALTALLTAGALTSCSSTPSADPEAERLAEGLSQLDLSDVAVDGQQATEDLARITGGLDGIKPAVTVKEVAEDDDSEKATATLAYTWKLGPEVAWEYQTEAELTRSEDDWTVTWAPSIVAPDLAEGQRLRVKTVAPLRGDIMGGDGTALVTERAVLRIGLDKAAVEPARQQDSARVIAQKVDIDGDAYAKKVAAAGPKAFVEALVLRTADAPALGDVEAVAGARVISDELPLAPSRTFAAGILGTVGDATKELIDDSEGRLTAGAQTGLSGLQRRYDETLRGRDGYVVELVSDAAEDPANPSPDLKATPVFEAAPVPGEPLKTTLDPALQTLGERVLAKTRPASAIVAIRPSDGALLAAATGPGADGQAIATTGQYAPGSTFKIVTALAALRAGVKPSTTTPCPATVVVDGKSFKNYDDYPSSALGRIPFAEAFAQSCNTAMIGLRDKVGQGDLASAAASLGMGVDQDLGFPSYFGSVPTEAPTTEHAASMIGQGKVLASPFTIATVAASVAAGRTVVPNLLPDVAAPTVDSSLTAAEARQLRTLMRRVVTNGSGRGLAGLGGSIGAKTGTAEYGSPVKTHTWMVATDGDLAVAVFVETGESGSQTAGPLLKAFLSGAR</sequence>
<reference evidence="14 15" key="1">
    <citation type="submission" date="2019-09" db="EMBL/GenBank/DDBJ databases">
        <title>Mumia zhuanghuii sp. nov. isolated from the intestinal contents of plateau pika (Ochotona curzoniae) in the Qinghai-Tibet plateau of China.</title>
        <authorList>
            <person name="Tian Z."/>
        </authorList>
    </citation>
    <scope>NUCLEOTIDE SEQUENCE [LARGE SCALE GENOMIC DNA]</scope>
    <source>
        <strain evidence="15">350</strain>
    </source>
</reference>
<dbReference type="Gene3D" id="3.40.710.10">
    <property type="entry name" value="DD-peptidase/beta-lactamase superfamily"/>
    <property type="match status" value="1"/>
</dbReference>
<dbReference type="GO" id="GO:0008658">
    <property type="term" value="F:penicillin binding"/>
    <property type="evidence" value="ECO:0007669"/>
    <property type="project" value="InterPro"/>
</dbReference>
<dbReference type="Proteomes" id="UP000307768">
    <property type="component" value="Unassembled WGS sequence"/>
</dbReference>
<comment type="caution">
    <text evidence="14">The sequence shown here is derived from an EMBL/GenBank/DDBJ whole genome shotgun (WGS) entry which is preliminary data.</text>
</comment>
<accession>A0A5Q6RR15</accession>
<comment type="similarity">
    <text evidence="3 9">Belongs to the class-D beta-lactamase family.</text>
</comment>